<feature type="transmembrane region" description="Helical" evidence="10">
    <location>
        <begin position="175"/>
        <end position="194"/>
    </location>
</feature>
<dbReference type="PROSITE" id="PS50893">
    <property type="entry name" value="ABC_TRANSPORTER_2"/>
    <property type="match status" value="2"/>
</dbReference>
<dbReference type="CDD" id="cd18578">
    <property type="entry name" value="ABC_6TM_Pgp_ABCB1_D2_like"/>
    <property type="match status" value="1"/>
</dbReference>
<dbReference type="CDD" id="cd18577">
    <property type="entry name" value="ABC_6TM_Pgp_ABCB1_D1_like"/>
    <property type="match status" value="1"/>
</dbReference>
<keyword evidence="8 10" id="KW-1133">Transmembrane helix</keyword>
<keyword evidence="5" id="KW-0677">Repeat</keyword>
<keyword evidence="3" id="KW-0813">Transport</keyword>
<evidence type="ECO:0008006" key="15">
    <source>
        <dbReference type="Google" id="ProtNLM"/>
    </source>
</evidence>
<reference evidence="13 14" key="1">
    <citation type="journal article" date="2020" name="bioRxiv">
        <title>Whole genome comparisons of ergot fungi reveals the divergence and evolution of species within the genus Claviceps are the result of varying mechanisms driving genome evolution and host range expansion.</title>
        <authorList>
            <person name="Wyka S.A."/>
            <person name="Mondo S.J."/>
            <person name="Liu M."/>
            <person name="Dettman J."/>
            <person name="Nalam V."/>
            <person name="Broders K.D."/>
        </authorList>
    </citation>
    <scope>NUCLEOTIDE SEQUENCE [LARGE SCALE GENOMIC DNA]</scope>
    <source>
        <strain evidence="13 14">LM583</strain>
    </source>
</reference>
<dbReference type="PANTHER" id="PTHR43394">
    <property type="entry name" value="ATP-DEPENDENT PERMEASE MDL1, MITOCHONDRIAL"/>
    <property type="match status" value="1"/>
</dbReference>
<keyword evidence="14" id="KW-1185">Reference proteome</keyword>
<evidence type="ECO:0000256" key="8">
    <source>
        <dbReference type="ARBA" id="ARBA00022989"/>
    </source>
</evidence>
<feature type="domain" description="ABC transmembrane type-1" evidence="12">
    <location>
        <begin position="746"/>
        <end position="1034"/>
    </location>
</feature>
<evidence type="ECO:0000256" key="10">
    <source>
        <dbReference type="SAM" id="Phobius"/>
    </source>
</evidence>
<evidence type="ECO:0000256" key="5">
    <source>
        <dbReference type="ARBA" id="ARBA00022737"/>
    </source>
</evidence>
<name>A0ABQ7PKT9_9HYPO</name>
<keyword evidence="4 10" id="KW-0812">Transmembrane</keyword>
<organism evidence="13 14">
    <name type="scientific">Claviceps arundinis</name>
    <dbReference type="NCBI Taxonomy" id="1623583"/>
    <lineage>
        <taxon>Eukaryota</taxon>
        <taxon>Fungi</taxon>
        <taxon>Dikarya</taxon>
        <taxon>Ascomycota</taxon>
        <taxon>Pezizomycotina</taxon>
        <taxon>Sordariomycetes</taxon>
        <taxon>Hypocreomycetidae</taxon>
        <taxon>Hypocreales</taxon>
        <taxon>Clavicipitaceae</taxon>
        <taxon>Claviceps</taxon>
    </lineage>
</organism>
<accession>A0ABQ7PKT9</accession>
<comment type="subcellular location">
    <subcellularLocation>
        <location evidence="1">Membrane</location>
        <topology evidence="1">Multi-pass membrane protein</topology>
    </subcellularLocation>
</comment>
<sequence>MTDPTPVVAMDARSKFSTKLRNIFAYFSIYARVNPTKFDILLFITGLVSACASGVPFPILGIVFGQLIDDFNDQTCQVGETSNADQARQAAYQSAVNDKILYVVYLAVAQFVLVYVHLVCWSLGGARLAQRLRERYLQKLLHQDAAFFDTMPSGEVASRLNGDISAVRAGTSEKVGILLSSISFFVTSYVVAFVKNAELAGILTVLIPAYFTMSLAGAWFIEKYSSRVSDRFAAAASIASEALSNVAVVQAFNANDRLETKFTAHLRAAQTEGLKKAIANGVQAGLMYFIAYSANGLSFWLGSRMIADNIANDVSDVTVGSVFTVIFLLVDATLILSEVTPFVHIFAAAAASFSKIRADMEHPAVINGTSDKGCKLSSAASGRFELQNVSFAYPSRPEQRVLQNVSMELQVGKKTALVGFSGSGKSTIAALMLRLYDPAEGSVLLDGHDLREINTREVRSMIGFVQQESRLFDRSILENVALGLVNSFSPDHELLHATLLGPQLGEIAARIRSGIAVTEAAGQYGAEMSEIVTMVQKAVELANAAQFIDKLPEGLGTIVGPTGKQLSGGQRQRIAIARALVKDPKILILDEATASLDSKSERDILTAIERCLEGRTVISVAHRLSTIQTADKIIVMSEGRVVEEGTHSELIAKKGTYAGFVDLQSLRDPSAKSDAAKSMEESPGSDDSLVEAKMKDAKIMPLNVPNEPIGDHQCLNDADSSMKKKSSWTPVQVLFSFIRPHAIIALIALAAASVVGGAFSAEAVIFGHTVGSFTPCQTPDYIRSSGNFFGLMFFVLALIEFFANLISWVGFGIVSEKSIFNIRVRLFRSLFQQDVQWHQSEDRTPTSLLGYITNDGDQIAGLSGSTIGTILSICINLIAAVIMTLIVAWKIAIVCLAVVPILLGIGLIQLRTLSKFYEKHEEAFSKSVGIGVDAVDSIKTVASLSLEDEVLAVYRRTLDEPKREVTAISFSANLWLALQYLAGNLAFGLAFWWGSKQIFSGVYTETQFIIVVFSLLVSAQLWSQMFALAPEFTNAKAAIARVTGIIELGKLKQGALPTSVAKCTDIETLAEAKSFSPVSTGGVDLELRDVHFSYPTRTNAPALTGLSIHVRPGQFCGLVGPSGAGKSTIISLVERLYLPSSGAILIDGSDITKKADVTFRDELALVPQDGVLFEGSVRFNVSLGARPGTEVSEEDIIQACKLANIHETIMKLPEGYETECGASGNRFSGGQKQRLAIARALVRKPRLLILDEPTSALDAESEKLLQDGLEIASRGITVMAVAHRLHTIRKADVIYMIEGGKSVDSGTHDELCTRSESYRSNVLSQMISS</sequence>
<dbReference type="PANTHER" id="PTHR43394:SF11">
    <property type="entry name" value="ATP-BINDING CASSETTE TRANSPORTER"/>
    <property type="match status" value="1"/>
</dbReference>
<proteinExistence type="inferred from homology"/>
<evidence type="ECO:0000313" key="13">
    <source>
        <dbReference type="EMBL" id="KAG5966885.1"/>
    </source>
</evidence>
<gene>
    <name evidence="13" type="ORF">E4U57_001588</name>
</gene>
<dbReference type="SUPFAM" id="SSF90123">
    <property type="entry name" value="ABC transporter transmembrane region"/>
    <property type="match status" value="2"/>
</dbReference>
<evidence type="ECO:0000313" key="14">
    <source>
        <dbReference type="Proteomes" id="UP000742024"/>
    </source>
</evidence>
<evidence type="ECO:0000256" key="2">
    <source>
        <dbReference type="ARBA" id="ARBA00007577"/>
    </source>
</evidence>
<feature type="transmembrane region" description="Helical" evidence="10">
    <location>
        <begin position="40"/>
        <end position="64"/>
    </location>
</feature>
<dbReference type="PROSITE" id="PS50929">
    <property type="entry name" value="ABC_TM1F"/>
    <property type="match status" value="2"/>
</dbReference>
<dbReference type="Pfam" id="PF00664">
    <property type="entry name" value="ABC_membrane"/>
    <property type="match status" value="2"/>
</dbReference>
<dbReference type="InterPro" id="IPR027417">
    <property type="entry name" value="P-loop_NTPase"/>
</dbReference>
<dbReference type="EMBL" id="SRPR01000016">
    <property type="protein sequence ID" value="KAG5966885.1"/>
    <property type="molecule type" value="Genomic_DNA"/>
</dbReference>
<keyword evidence="9 10" id="KW-0472">Membrane</keyword>
<dbReference type="InterPro" id="IPR036640">
    <property type="entry name" value="ABC1_TM_sf"/>
</dbReference>
<feature type="transmembrane region" description="Helical" evidence="10">
    <location>
        <begin position="742"/>
        <end position="768"/>
    </location>
</feature>
<evidence type="ECO:0000259" key="12">
    <source>
        <dbReference type="PROSITE" id="PS50929"/>
    </source>
</evidence>
<dbReference type="Gene3D" id="1.20.1560.10">
    <property type="entry name" value="ABC transporter type 1, transmembrane domain"/>
    <property type="match status" value="1"/>
</dbReference>
<comment type="similarity">
    <text evidence="2">Belongs to the ABC transporter superfamily. ABCB family. Multidrug resistance exporter (TC 3.A.1.201) subfamily.</text>
</comment>
<comment type="caution">
    <text evidence="13">The sequence shown here is derived from an EMBL/GenBank/DDBJ whole genome shotgun (WGS) entry which is preliminary data.</text>
</comment>
<feature type="transmembrane region" description="Helical" evidence="10">
    <location>
        <begin position="100"/>
        <end position="123"/>
    </location>
</feature>
<feature type="domain" description="ABC transporter" evidence="11">
    <location>
        <begin position="384"/>
        <end position="663"/>
    </location>
</feature>
<dbReference type="SUPFAM" id="SSF52540">
    <property type="entry name" value="P-loop containing nucleoside triphosphate hydrolases"/>
    <property type="match status" value="2"/>
</dbReference>
<dbReference type="Gene3D" id="3.40.50.300">
    <property type="entry name" value="P-loop containing nucleotide triphosphate hydrolases"/>
    <property type="match status" value="2"/>
</dbReference>
<feature type="transmembrane region" description="Helical" evidence="10">
    <location>
        <begin position="788"/>
        <end position="814"/>
    </location>
</feature>
<feature type="domain" description="ABC transmembrane type-1" evidence="12">
    <location>
        <begin position="44"/>
        <end position="348"/>
    </location>
</feature>
<dbReference type="PROSITE" id="PS00211">
    <property type="entry name" value="ABC_TRANSPORTER_1"/>
    <property type="match status" value="2"/>
</dbReference>
<feature type="transmembrane region" description="Helical" evidence="10">
    <location>
        <begin position="972"/>
        <end position="994"/>
    </location>
</feature>
<evidence type="ECO:0000256" key="6">
    <source>
        <dbReference type="ARBA" id="ARBA00022741"/>
    </source>
</evidence>
<evidence type="ECO:0000256" key="4">
    <source>
        <dbReference type="ARBA" id="ARBA00022692"/>
    </source>
</evidence>
<keyword evidence="6" id="KW-0547">Nucleotide-binding</keyword>
<protein>
    <recommendedName>
        <fullName evidence="15">Leptomycin B resistance protein pmd1</fullName>
    </recommendedName>
</protein>
<evidence type="ECO:0000259" key="11">
    <source>
        <dbReference type="PROSITE" id="PS50893"/>
    </source>
</evidence>
<feature type="transmembrane region" description="Helical" evidence="10">
    <location>
        <begin position="891"/>
        <end position="910"/>
    </location>
</feature>
<dbReference type="Proteomes" id="UP000742024">
    <property type="component" value="Unassembled WGS sequence"/>
</dbReference>
<feature type="transmembrane region" description="Helical" evidence="10">
    <location>
        <begin position="322"/>
        <end position="350"/>
    </location>
</feature>
<dbReference type="InterPro" id="IPR003593">
    <property type="entry name" value="AAA+_ATPase"/>
</dbReference>
<evidence type="ECO:0000256" key="3">
    <source>
        <dbReference type="ARBA" id="ARBA00022448"/>
    </source>
</evidence>
<evidence type="ECO:0000256" key="7">
    <source>
        <dbReference type="ARBA" id="ARBA00022840"/>
    </source>
</evidence>
<feature type="transmembrane region" description="Helical" evidence="10">
    <location>
        <begin position="867"/>
        <end position="885"/>
    </location>
</feature>
<evidence type="ECO:0000256" key="9">
    <source>
        <dbReference type="ARBA" id="ARBA00023136"/>
    </source>
</evidence>
<evidence type="ECO:0000256" key="1">
    <source>
        <dbReference type="ARBA" id="ARBA00004141"/>
    </source>
</evidence>
<feature type="transmembrane region" description="Helical" evidence="10">
    <location>
        <begin position="285"/>
        <end position="302"/>
    </location>
</feature>
<dbReference type="Pfam" id="PF00005">
    <property type="entry name" value="ABC_tran"/>
    <property type="match status" value="2"/>
</dbReference>
<feature type="domain" description="ABC transporter" evidence="11">
    <location>
        <begin position="1085"/>
        <end position="1324"/>
    </location>
</feature>
<dbReference type="InterPro" id="IPR039421">
    <property type="entry name" value="Type_1_exporter"/>
</dbReference>
<dbReference type="InterPro" id="IPR011527">
    <property type="entry name" value="ABC1_TM_dom"/>
</dbReference>
<feature type="transmembrane region" description="Helical" evidence="10">
    <location>
        <begin position="200"/>
        <end position="221"/>
    </location>
</feature>
<keyword evidence="7" id="KW-0067">ATP-binding</keyword>
<dbReference type="InterPro" id="IPR017871">
    <property type="entry name" value="ABC_transporter-like_CS"/>
</dbReference>
<dbReference type="InterPro" id="IPR003439">
    <property type="entry name" value="ABC_transporter-like_ATP-bd"/>
</dbReference>
<dbReference type="SMART" id="SM00382">
    <property type="entry name" value="AAA"/>
    <property type="match status" value="2"/>
</dbReference>